<comment type="subunit">
    <text evidence="5">Subunit of the heterotrimeric GatCAB amidotransferase (AdT) complex, composed of A, B and C subunits.</text>
</comment>
<dbReference type="GO" id="GO:0005739">
    <property type="term" value="C:mitochondrion"/>
    <property type="evidence" value="ECO:0007669"/>
    <property type="project" value="UniProtKB-SubCell"/>
</dbReference>
<evidence type="ECO:0000256" key="3">
    <source>
        <dbReference type="ARBA" id="ARBA00022840"/>
    </source>
</evidence>
<comment type="similarity">
    <text evidence="5">Belongs to the amidase family. GatA subfamily.</text>
</comment>
<feature type="active site" description="Charge relay system" evidence="5">
    <location>
        <position position="159"/>
    </location>
</feature>
<organism evidence="7 8">
    <name type="scientific">Psylliodes chrysocephalus</name>
    <dbReference type="NCBI Taxonomy" id="3402493"/>
    <lineage>
        <taxon>Eukaryota</taxon>
        <taxon>Metazoa</taxon>
        <taxon>Ecdysozoa</taxon>
        <taxon>Arthropoda</taxon>
        <taxon>Hexapoda</taxon>
        <taxon>Insecta</taxon>
        <taxon>Pterygota</taxon>
        <taxon>Neoptera</taxon>
        <taxon>Endopterygota</taxon>
        <taxon>Coleoptera</taxon>
        <taxon>Polyphaga</taxon>
        <taxon>Cucujiformia</taxon>
        <taxon>Chrysomeloidea</taxon>
        <taxon>Chrysomelidae</taxon>
        <taxon>Galerucinae</taxon>
        <taxon>Alticini</taxon>
        <taxon>Psylliodes</taxon>
    </lineage>
</organism>
<dbReference type="EC" id="6.3.5.7" evidence="5"/>
<evidence type="ECO:0000256" key="2">
    <source>
        <dbReference type="ARBA" id="ARBA00022741"/>
    </source>
</evidence>
<dbReference type="GO" id="GO:0032543">
    <property type="term" value="P:mitochondrial translation"/>
    <property type="evidence" value="ECO:0007669"/>
    <property type="project" value="UniProtKB-UniRule"/>
</dbReference>
<evidence type="ECO:0000313" key="8">
    <source>
        <dbReference type="Proteomes" id="UP001153636"/>
    </source>
</evidence>
<proteinExistence type="inferred from homology"/>
<dbReference type="OrthoDB" id="421993at2759"/>
<evidence type="ECO:0000256" key="4">
    <source>
        <dbReference type="ARBA" id="ARBA00022917"/>
    </source>
</evidence>
<keyword evidence="8" id="KW-1185">Reference proteome</keyword>
<reference evidence="7" key="1">
    <citation type="submission" date="2022-01" db="EMBL/GenBank/DDBJ databases">
        <authorList>
            <person name="King R."/>
        </authorList>
    </citation>
    <scope>NUCLEOTIDE SEQUENCE</scope>
</reference>
<keyword evidence="3 5" id="KW-0067">ATP-binding</keyword>
<dbReference type="EMBL" id="OV651829">
    <property type="protein sequence ID" value="CAH1104576.1"/>
    <property type="molecule type" value="Genomic_DNA"/>
</dbReference>
<evidence type="ECO:0000256" key="5">
    <source>
        <dbReference type="HAMAP-Rule" id="MF_03150"/>
    </source>
</evidence>
<comment type="catalytic activity">
    <reaction evidence="5">
        <text>L-glutamyl-tRNA(Gln) + L-glutamine + ATP + H2O = L-glutaminyl-tRNA(Gln) + L-glutamate + ADP + phosphate + H(+)</text>
        <dbReference type="Rhea" id="RHEA:17521"/>
        <dbReference type="Rhea" id="RHEA-COMP:9681"/>
        <dbReference type="Rhea" id="RHEA-COMP:9684"/>
        <dbReference type="ChEBI" id="CHEBI:15377"/>
        <dbReference type="ChEBI" id="CHEBI:15378"/>
        <dbReference type="ChEBI" id="CHEBI:29985"/>
        <dbReference type="ChEBI" id="CHEBI:30616"/>
        <dbReference type="ChEBI" id="CHEBI:43474"/>
        <dbReference type="ChEBI" id="CHEBI:58359"/>
        <dbReference type="ChEBI" id="CHEBI:78520"/>
        <dbReference type="ChEBI" id="CHEBI:78521"/>
        <dbReference type="ChEBI" id="CHEBI:456216"/>
        <dbReference type="EC" id="6.3.5.7"/>
    </reaction>
</comment>
<dbReference type="HAMAP" id="MF_00120">
    <property type="entry name" value="GatA"/>
    <property type="match status" value="1"/>
</dbReference>
<dbReference type="InterPro" id="IPR036928">
    <property type="entry name" value="AS_sf"/>
</dbReference>
<keyword evidence="5" id="KW-0496">Mitochondrion</keyword>
<keyword evidence="1 5" id="KW-0436">Ligase</keyword>
<comment type="function">
    <text evidence="5">Allows the formation of correctly charged Gln-tRNA(Gln) through the transamidation of misacylated Glu-tRNA(Gln) in the mitochondria. The reaction takes place in the presence of glutamine and ATP through an activated gamma-phospho-Glu-tRNA(Gln).</text>
</comment>
<comment type="subcellular location">
    <subcellularLocation>
        <location evidence="5">Mitochondrion</location>
    </subcellularLocation>
</comment>
<dbReference type="PANTHER" id="PTHR11895:SF7">
    <property type="entry name" value="GLUTAMYL-TRNA(GLN) AMIDOTRANSFERASE SUBUNIT A, MITOCHONDRIAL"/>
    <property type="match status" value="1"/>
</dbReference>
<keyword evidence="4 5" id="KW-0648">Protein biosynthesis</keyword>
<feature type="active site" description="Acyl-ester intermediate" evidence="5">
    <location>
        <position position="183"/>
    </location>
</feature>
<dbReference type="Pfam" id="PF01425">
    <property type="entry name" value="Amidase"/>
    <property type="match status" value="1"/>
</dbReference>
<evidence type="ECO:0000256" key="1">
    <source>
        <dbReference type="ARBA" id="ARBA00022598"/>
    </source>
</evidence>
<dbReference type="NCBIfam" id="TIGR00132">
    <property type="entry name" value="gatA"/>
    <property type="match status" value="1"/>
</dbReference>
<dbReference type="AlphaFoldDB" id="A0A9P0CUP3"/>
<protein>
    <recommendedName>
        <fullName evidence="5">Glutamyl-tRNA(Gln) amidotransferase subunit A, mitochondrial</fullName>
        <shortName evidence="5">Glu-AdT subunit A</shortName>
        <ecNumber evidence="5">6.3.5.7</ecNumber>
    </recommendedName>
</protein>
<accession>A0A9P0CUP3</accession>
<evidence type="ECO:0000259" key="6">
    <source>
        <dbReference type="Pfam" id="PF01425"/>
    </source>
</evidence>
<keyword evidence="2 5" id="KW-0547">Nucleotide-binding</keyword>
<dbReference type="SUPFAM" id="SSF75304">
    <property type="entry name" value="Amidase signature (AS) enzymes"/>
    <property type="match status" value="1"/>
</dbReference>
<gene>
    <name evidence="5" type="primary">GatA</name>
    <name evidence="7" type="ORF">PSYICH_LOCUS5406</name>
</gene>
<dbReference type="InterPro" id="IPR023631">
    <property type="entry name" value="Amidase_dom"/>
</dbReference>
<feature type="active site" description="Charge relay system" evidence="5">
    <location>
        <position position="80"/>
    </location>
</feature>
<feature type="domain" description="Amidase" evidence="6">
    <location>
        <begin position="26"/>
        <end position="475"/>
    </location>
</feature>
<evidence type="ECO:0000313" key="7">
    <source>
        <dbReference type="EMBL" id="CAH1104576.1"/>
    </source>
</evidence>
<dbReference type="GO" id="GO:0070681">
    <property type="term" value="P:glutaminyl-tRNAGln biosynthesis via transamidation"/>
    <property type="evidence" value="ECO:0007669"/>
    <property type="project" value="UniProtKB-UniRule"/>
</dbReference>
<sequence length="494" mass="54565">MMDKLLKTNIKIVTRLLFEGIVKPTELVNLSLKKIAEEKHFNAFITVTSKEAKFLAEKCEKRYLEKKPVSDLDGVPIAIKDNFCTENIKTTCASKMLENFVPAYNATVCQRLLDAGAVLVGKTNLDQFAMGSATIDSSHGPTKNIWKFDNENFYIAGGSSGGSAVAVATGTCFAAIGSDTGGSTRNPASYCGLVGLKPTYGLVSRLGLIPLVNSMDVPGILARTVDDVVSVLNVIAGYDEKDSTSRSKPFRKIRLPPASKMSIKGLKIGIPVEYNCEYLSQEVADTWNDIATMLKNEGAIVKQVSMPNTEYSIVCYSILNQCEVASNMARYDGIEYGFRADEDSSTEKLYATNRKIGFNEVVKSRILCGNYFLLTRNYDKYFTKALKTRRLISNDFDNVWDEVSLLLTPTTLTEAPLYKDYLQKANHYKLNEDYCTQAANMAGIPAVSVPIKLSKNGLPLSVQLMGKNLSEPVLLAVAKYIENIVKFPHFQYET</sequence>
<dbReference type="InterPro" id="IPR004412">
    <property type="entry name" value="GatA"/>
</dbReference>
<dbReference type="InterPro" id="IPR000120">
    <property type="entry name" value="Amidase"/>
</dbReference>
<name>A0A9P0CUP3_9CUCU</name>
<dbReference type="Gene3D" id="3.90.1300.10">
    <property type="entry name" value="Amidase signature (AS) domain"/>
    <property type="match status" value="1"/>
</dbReference>
<dbReference type="GO" id="GO:0005524">
    <property type="term" value="F:ATP binding"/>
    <property type="evidence" value="ECO:0007669"/>
    <property type="project" value="UniProtKB-KW"/>
</dbReference>
<dbReference type="GO" id="GO:0050567">
    <property type="term" value="F:glutaminyl-tRNA synthase (glutamine-hydrolyzing) activity"/>
    <property type="evidence" value="ECO:0007669"/>
    <property type="project" value="UniProtKB-UniRule"/>
</dbReference>
<dbReference type="GO" id="GO:0030956">
    <property type="term" value="C:glutamyl-tRNA(Gln) amidotransferase complex"/>
    <property type="evidence" value="ECO:0007669"/>
    <property type="project" value="UniProtKB-UniRule"/>
</dbReference>
<dbReference type="PANTHER" id="PTHR11895">
    <property type="entry name" value="TRANSAMIDASE"/>
    <property type="match status" value="1"/>
</dbReference>
<dbReference type="Proteomes" id="UP001153636">
    <property type="component" value="Chromosome 17"/>
</dbReference>